<evidence type="ECO:0000313" key="5">
    <source>
        <dbReference type="Proteomes" id="UP000229730"/>
    </source>
</evidence>
<evidence type="ECO:0000256" key="1">
    <source>
        <dbReference type="SAM" id="SignalP"/>
    </source>
</evidence>
<feature type="domain" description="Mannosylglycerate hydrolase MGH1-like glycoside hydrolase" evidence="3">
    <location>
        <begin position="353"/>
        <end position="795"/>
    </location>
</feature>
<sequence>MISKSFLLGLCLLGTSLAPAAAGDLAVRFPDLIDRSGEVTSVLQYDSYRNQKFNPLMDLGAWHGYLLPPGNTVGSFSGPMIIAEEMPLFMGRITDQLSLSTPEGSSLPAATEITRHAFPGVLQQHYRQGGFEVNLTLRFIDDRSAVIETTLINNAPHDQNIQLHWRNQLTDDWSDAEGDQRQIGDALPGWTREIALSDALTEVVFGRSRDGNRALFSGTSRLMISRSHPVRRHQETEFRIAASTAPLTFTPGERKTFYAVHSYVHNAEEAAAVRRRHQDILRNPAATMQASALRWQTYLSKALKPQDQKQPGNKARIAVKAVETLIGNWRSPAGEIRHGGVTPSSTFVYFSGLWPWDSWKHAYGLSYFAPDLAKSNIRALFDHQIMADDPLRPQDAGMIPDTVFYNTMPARGGDGPNWNERNTKPSLASWAVWQIYQQTGDRDFLAEMYPKLVAYRDWWRRNRDHDHNGLLEYGATVDPAHNTADGQLIFQVKGAPTADVTGCTALQDDWFRCRGKDRYEAVLQTKKYTELHSGAQVAAGWESGMDNAARFGFITPEQMTAYAKSTGKSIDEARADWAVDFYENHDDEGRLTGYSLDQESVDQNSYFYLETRLLADMADRLGKTGPAADFRAQAAHLRNQITGCMFDPESGFYYDLKLAQGVDSDDCRARQVTARGRGPEGWGPLFTGLAPKTQADAVIQMMRDPKEFNSFIPLPTASQTNPAYHPDIYWRGRVWLDQFYFGVTALKNYGHNDISQAFITRLFRDAEGLSGNAPIRENYNPETGAMQGATNFSWSAAHVYLLYREK</sequence>
<dbReference type="InterPro" id="IPR012341">
    <property type="entry name" value="6hp_glycosidase-like_sf"/>
</dbReference>
<evidence type="ECO:0000259" key="3">
    <source>
        <dbReference type="Pfam" id="PF22422"/>
    </source>
</evidence>
<dbReference type="InParanoid" id="A0A2G4YWH5"/>
<comment type="caution">
    <text evidence="4">The sequence shown here is derived from an EMBL/GenBank/DDBJ whole genome shotgun (WGS) entry which is preliminary data.</text>
</comment>
<organism evidence="4 5">
    <name type="scientific">Paremcibacter congregatus</name>
    <dbReference type="NCBI Taxonomy" id="2043170"/>
    <lineage>
        <taxon>Bacteria</taxon>
        <taxon>Pseudomonadati</taxon>
        <taxon>Pseudomonadota</taxon>
        <taxon>Alphaproteobacteria</taxon>
        <taxon>Emcibacterales</taxon>
        <taxon>Emcibacteraceae</taxon>
        <taxon>Paremcibacter</taxon>
    </lineage>
</organism>
<dbReference type="Gene3D" id="3.30.1390.40">
    <property type="entry name" value="Ribosomal protein L30p/L7e"/>
    <property type="match status" value="1"/>
</dbReference>
<dbReference type="Pfam" id="PF21152">
    <property type="entry name" value="YgjK_N"/>
    <property type="match status" value="1"/>
</dbReference>
<dbReference type="PANTHER" id="PTHR23403:SF1">
    <property type="entry name" value="TREHALASE"/>
    <property type="match status" value="1"/>
</dbReference>
<dbReference type="RefSeq" id="WP_099470989.1">
    <property type="nucleotide sequence ID" value="NZ_CP041025.1"/>
</dbReference>
<dbReference type="InterPro" id="IPR054491">
    <property type="entry name" value="MGH1-like_GH"/>
</dbReference>
<keyword evidence="5" id="KW-1185">Reference proteome</keyword>
<dbReference type="FunCoup" id="A0A2G4YWH5">
    <property type="interactions" value="57"/>
</dbReference>
<proteinExistence type="predicted"/>
<feature type="signal peptide" evidence="1">
    <location>
        <begin position="1"/>
        <end position="20"/>
    </location>
</feature>
<gene>
    <name evidence="4" type="ORF">CRD36_01665</name>
</gene>
<name>A0A2G4YWH5_9PROT</name>
<keyword evidence="1" id="KW-0732">Signal</keyword>
<dbReference type="SUPFAM" id="SSF48208">
    <property type="entry name" value="Six-hairpin glycosidases"/>
    <property type="match status" value="1"/>
</dbReference>
<dbReference type="EMBL" id="PDEM01000007">
    <property type="protein sequence ID" value="PHZ86613.1"/>
    <property type="molecule type" value="Genomic_DNA"/>
</dbReference>
<evidence type="ECO:0000259" key="2">
    <source>
        <dbReference type="Pfam" id="PF21152"/>
    </source>
</evidence>
<dbReference type="InterPro" id="IPR001661">
    <property type="entry name" value="Glyco_hydro_37"/>
</dbReference>
<dbReference type="NCBIfam" id="NF007525">
    <property type="entry name" value="PRK10137.1"/>
    <property type="match status" value="1"/>
</dbReference>
<dbReference type="GO" id="GO:0005993">
    <property type="term" value="P:trehalose catabolic process"/>
    <property type="evidence" value="ECO:0007669"/>
    <property type="project" value="TreeGrafter"/>
</dbReference>
<dbReference type="InterPro" id="IPR008928">
    <property type="entry name" value="6-hairpin_glycosidase_sf"/>
</dbReference>
<protein>
    <submittedName>
        <fullName evidence="4">Alpha-glucosidase</fullName>
    </submittedName>
</protein>
<evidence type="ECO:0000313" key="4">
    <source>
        <dbReference type="EMBL" id="PHZ86613.1"/>
    </source>
</evidence>
<dbReference type="GO" id="GO:0004555">
    <property type="term" value="F:alpha,alpha-trehalase activity"/>
    <property type="evidence" value="ECO:0007669"/>
    <property type="project" value="InterPro"/>
</dbReference>
<reference evidence="4 5" key="1">
    <citation type="submission" date="2017-10" db="EMBL/GenBank/DDBJ databases">
        <title>Frigbacter circumglobatus gen. nov. sp. nov., isolated from sediment cultured in situ.</title>
        <authorList>
            <person name="Zhao Z."/>
        </authorList>
    </citation>
    <scope>NUCLEOTIDE SEQUENCE [LARGE SCALE GENOMIC DNA]</scope>
    <source>
        <strain evidence="4 5">ZYL</strain>
    </source>
</reference>
<feature type="chain" id="PRO_5013686939" evidence="1">
    <location>
        <begin position="21"/>
        <end position="806"/>
    </location>
</feature>
<dbReference type="Pfam" id="PF22422">
    <property type="entry name" value="MGH1-like_GH"/>
    <property type="match status" value="1"/>
</dbReference>
<dbReference type="PANTHER" id="PTHR23403">
    <property type="entry name" value="TREHALASE"/>
    <property type="match status" value="1"/>
</dbReference>
<dbReference type="Gene3D" id="2.70.98.50">
    <property type="entry name" value="putative glycoside hydrolase family protein from bacillus halodurans"/>
    <property type="match status" value="1"/>
</dbReference>
<dbReference type="AlphaFoldDB" id="A0A2G4YWH5"/>
<dbReference type="InterPro" id="IPR048450">
    <property type="entry name" value="YgjK_N"/>
</dbReference>
<accession>A0A2G4YWH5</accession>
<dbReference type="Gene3D" id="1.50.10.10">
    <property type="match status" value="1"/>
</dbReference>
<dbReference type="OrthoDB" id="9781878at2"/>
<feature type="domain" description="Glucosidase YgjK N-terminal" evidence="2">
    <location>
        <begin position="34"/>
        <end position="296"/>
    </location>
</feature>
<dbReference type="Proteomes" id="UP000229730">
    <property type="component" value="Unassembled WGS sequence"/>
</dbReference>
<dbReference type="Gene3D" id="1.10.287.100">
    <property type="match status" value="1"/>
</dbReference>